<dbReference type="PANTHER" id="PTHR11620">
    <property type="entry name" value="60S RIBOSOMAL PROTEIN L23A"/>
    <property type="match status" value="1"/>
</dbReference>
<evidence type="ECO:0000256" key="3">
    <source>
        <dbReference type="ARBA" id="ARBA00022884"/>
    </source>
</evidence>
<reference evidence="8" key="1">
    <citation type="submission" date="2016-11" db="EMBL/GenBank/DDBJ databases">
        <title>The chloroplast genome sequences of Ophioglossaceae.</title>
        <authorList>
            <person name="Kim H.T."/>
            <person name="Kim K.-J."/>
        </authorList>
    </citation>
    <scope>NUCLEOTIDE SEQUENCE</scope>
</reference>
<dbReference type="GO" id="GO:0006412">
    <property type="term" value="P:translation"/>
    <property type="evidence" value="ECO:0007669"/>
    <property type="project" value="UniProtKB-UniRule"/>
</dbReference>
<dbReference type="GO" id="GO:0003735">
    <property type="term" value="F:structural constituent of ribosome"/>
    <property type="evidence" value="ECO:0007669"/>
    <property type="project" value="InterPro"/>
</dbReference>
<evidence type="ECO:0000256" key="4">
    <source>
        <dbReference type="ARBA" id="ARBA00022980"/>
    </source>
</evidence>
<dbReference type="InterPro" id="IPR012678">
    <property type="entry name" value="Ribosomal_uL23/eL15/eS24_sf"/>
</dbReference>
<sequence>MDGVKNQVLTEKTIRSLRNNQYTFNVDLGTNKIVVKNWIERFFNVRVKSVNSHRLSKRGRGGRLAETASNYKRMIITLQPGYSIPLFPGE</sequence>
<comment type="similarity">
    <text evidence="1 6 7">Belongs to the universal ribosomal protein uL23 family.</text>
</comment>
<dbReference type="EMBL" id="KM817788">
    <property type="protein sequence ID" value="AJB98523.1"/>
    <property type="molecule type" value="Genomic_DNA"/>
</dbReference>
<evidence type="ECO:0000256" key="7">
    <source>
        <dbReference type="RuleBase" id="RU003934"/>
    </source>
</evidence>
<comment type="subcellular location">
    <subcellularLocation>
        <location evidence="6">Plastid</location>
        <location evidence="6">Chloroplast</location>
    </subcellularLocation>
</comment>
<keyword evidence="8" id="KW-0150">Chloroplast</keyword>
<accession>A0A1B0PUR5</accession>
<dbReference type="GO" id="GO:0009507">
    <property type="term" value="C:chloroplast"/>
    <property type="evidence" value="ECO:0007669"/>
    <property type="project" value="UniProtKB-SubCell"/>
</dbReference>
<dbReference type="HAMAP" id="MF_01369_B">
    <property type="entry name" value="Ribosomal_uL23_B"/>
    <property type="match status" value="1"/>
</dbReference>
<comment type="function">
    <text evidence="6">Binds to 23S rRNA.</text>
</comment>
<proteinExistence type="inferred from homology"/>
<evidence type="ECO:0000256" key="1">
    <source>
        <dbReference type="ARBA" id="ARBA00006700"/>
    </source>
</evidence>
<dbReference type="PROSITE" id="PS00050">
    <property type="entry name" value="RIBOSOMAL_L23"/>
    <property type="match status" value="1"/>
</dbReference>
<protein>
    <recommendedName>
        <fullName evidence="6">Large ribosomal subunit protein uL23c</fullName>
    </recommendedName>
</protein>
<evidence type="ECO:0000256" key="2">
    <source>
        <dbReference type="ARBA" id="ARBA00022730"/>
    </source>
</evidence>
<dbReference type="GO" id="GO:0005840">
    <property type="term" value="C:ribosome"/>
    <property type="evidence" value="ECO:0007669"/>
    <property type="project" value="UniProtKB-KW"/>
</dbReference>
<evidence type="ECO:0000256" key="5">
    <source>
        <dbReference type="ARBA" id="ARBA00023274"/>
    </source>
</evidence>
<dbReference type="GO" id="GO:1990904">
    <property type="term" value="C:ribonucleoprotein complex"/>
    <property type="evidence" value="ECO:0007669"/>
    <property type="project" value="UniProtKB-KW"/>
</dbReference>
<dbReference type="SUPFAM" id="SSF54189">
    <property type="entry name" value="Ribosomal proteins S24e, L23 and L15e"/>
    <property type="match status" value="1"/>
</dbReference>
<keyword evidence="2 6" id="KW-0699">rRNA-binding</keyword>
<evidence type="ECO:0000256" key="6">
    <source>
        <dbReference type="HAMAP-Rule" id="MF_01369"/>
    </source>
</evidence>
<dbReference type="Pfam" id="PF00276">
    <property type="entry name" value="Ribosomal_L23"/>
    <property type="match status" value="1"/>
</dbReference>
<geneLocation type="chloroplast" evidence="8"/>
<comment type="subunit">
    <text evidence="6">Part of the 50S ribosomal subunit.</text>
</comment>
<dbReference type="InterPro" id="IPR013025">
    <property type="entry name" value="Ribosomal_uL23-like"/>
</dbReference>
<dbReference type="InterPro" id="IPR001014">
    <property type="entry name" value="Ribosomal_uL23_CS"/>
</dbReference>
<evidence type="ECO:0000313" key="8">
    <source>
        <dbReference type="EMBL" id="AJB98523.1"/>
    </source>
</evidence>
<dbReference type="InterPro" id="IPR012677">
    <property type="entry name" value="Nucleotide-bd_a/b_plait_sf"/>
</dbReference>
<dbReference type="GO" id="GO:0019843">
    <property type="term" value="F:rRNA binding"/>
    <property type="evidence" value="ECO:0007669"/>
    <property type="project" value="UniProtKB-UniRule"/>
</dbReference>
<dbReference type="AlphaFoldDB" id="A0A1B0PUR5"/>
<keyword evidence="8" id="KW-0934">Plastid</keyword>
<organism evidence="8">
    <name type="scientific">Helminthostachys zeylanica</name>
    <name type="common">Flowering fern</name>
    <name type="synonym">Osmunda zeylanica</name>
    <dbReference type="NCBI Taxonomy" id="41913"/>
    <lineage>
        <taxon>Eukaryota</taxon>
        <taxon>Viridiplantae</taxon>
        <taxon>Streptophyta</taxon>
        <taxon>Embryophyta</taxon>
        <taxon>Tracheophyta</taxon>
        <taxon>Polypodiopsida</taxon>
        <taxon>Ophioglossidae</taxon>
        <taxon>Ophioglossales</taxon>
        <taxon>Ophioglossaceae</taxon>
        <taxon>Helminthostachyoideae</taxon>
        <taxon>Helminthostachys</taxon>
    </lineage>
</organism>
<keyword evidence="4 6" id="KW-0689">Ribosomal protein</keyword>
<keyword evidence="3 6" id="KW-0694">RNA-binding</keyword>
<dbReference type="Gene3D" id="3.30.70.330">
    <property type="match status" value="1"/>
</dbReference>
<name>A0A1B0PUR5_HELZY</name>
<keyword evidence="5 6" id="KW-0687">Ribonucleoprotein</keyword>
<gene>
    <name evidence="6 8" type="primary">rpl23</name>
</gene>